<dbReference type="Proteomes" id="UP001476247">
    <property type="component" value="Unassembled WGS sequence"/>
</dbReference>
<reference evidence="1 2" key="1">
    <citation type="submission" date="2024-04" db="EMBL/GenBank/DDBJ databases">
        <title>genome sequences of Mucor flavus KT1a and Helicostylum pulchrum KT1b strains isolation_sourced from the surface of a dry-aged beef.</title>
        <authorList>
            <person name="Toyotome T."/>
            <person name="Hosono M."/>
            <person name="Torimaru M."/>
            <person name="Fukuda K."/>
            <person name="Mikami N."/>
        </authorList>
    </citation>
    <scope>NUCLEOTIDE SEQUENCE [LARGE SCALE GENOMIC DNA]</scope>
    <source>
        <strain evidence="1 2">KT1b</strain>
    </source>
</reference>
<comment type="caution">
    <text evidence="1">The sequence shown here is derived from an EMBL/GenBank/DDBJ whole genome shotgun (WGS) entry which is preliminary data.</text>
</comment>
<keyword evidence="2" id="KW-1185">Reference proteome</keyword>
<protein>
    <submittedName>
        <fullName evidence="1">Uncharacterized protein</fullName>
    </submittedName>
</protein>
<gene>
    <name evidence="1" type="ORF">HPULCUR_000973</name>
</gene>
<name>A0ABP9XLD2_9FUNG</name>
<accession>A0ABP9XLD2</accession>
<proteinExistence type="predicted"/>
<organism evidence="1 2">
    <name type="scientific">Helicostylum pulchrum</name>
    <dbReference type="NCBI Taxonomy" id="562976"/>
    <lineage>
        <taxon>Eukaryota</taxon>
        <taxon>Fungi</taxon>
        <taxon>Fungi incertae sedis</taxon>
        <taxon>Mucoromycota</taxon>
        <taxon>Mucoromycotina</taxon>
        <taxon>Mucoromycetes</taxon>
        <taxon>Mucorales</taxon>
        <taxon>Mucorineae</taxon>
        <taxon>Mucoraceae</taxon>
        <taxon>Helicostylum</taxon>
    </lineage>
</organism>
<sequence length="348" mass="40766">MELVMNGPSTSPYNDIKEKVLEWFRSVPKFQRNIPNLQNELRTVILPAAIENHTLNVEVDDSGVIYFDGHEREDVMTYRKERSQRIMEYQRYAETYGYEDVSVAIPPALPDNIRLISLYRIEISILKNDREHAENEYETKPTEWTNFTRSDVVYCPVDPKKSKTLPPVLIEVQYTVNGAFFRHLNEYCLMIRKQYPMLPVAVVFCIHNTSQEFKDLTYECREKEFSKRVYCQGWAQDIYYISAETFSPYLNQQPLHPLNALGHFLTAQKLYILDIEKKDDETIKMLYEIAARVFRDEAADEEARQNAIDTICSKSTLQLNRAMSFLLEDVPEPNAQKRTRDCLQDGLN</sequence>
<evidence type="ECO:0000313" key="2">
    <source>
        <dbReference type="Proteomes" id="UP001476247"/>
    </source>
</evidence>
<evidence type="ECO:0000313" key="1">
    <source>
        <dbReference type="EMBL" id="GAA5795612.1"/>
    </source>
</evidence>
<dbReference type="EMBL" id="BAABUJ010000005">
    <property type="protein sequence ID" value="GAA5795612.1"/>
    <property type="molecule type" value="Genomic_DNA"/>
</dbReference>